<dbReference type="OrthoDB" id="9812187at2"/>
<evidence type="ECO:0000256" key="2">
    <source>
        <dbReference type="ARBA" id="ARBA00022801"/>
    </source>
</evidence>
<feature type="domain" description="CheC-like protein" evidence="3">
    <location>
        <begin position="10"/>
        <end position="42"/>
    </location>
</feature>
<dbReference type="PANTHER" id="PTHR43693:SF1">
    <property type="entry name" value="PROTEIN PHOSPHATASE CHEZ"/>
    <property type="match status" value="1"/>
</dbReference>
<keyword evidence="5" id="KW-1185">Reference proteome</keyword>
<keyword evidence="1" id="KW-0145">Chemotaxis</keyword>
<dbReference type="STRING" id="645991.Sgly_0614"/>
<evidence type="ECO:0000256" key="1">
    <source>
        <dbReference type="ARBA" id="ARBA00022500"/>
    </source>
</evidence>
<dbReference type="KEGG" id="sgy:Sgly_0614"/>
<dbReference type="InterPro" id="IPR007597">
    <property type="entry name" value="CheC"/>
</dbReference>
<dbReference type="CDD" id="cd17909">
    <property type="entry name" value="CheC_ClassI"/>
    <property type="match status" value="1"/>
</dbReference>
<dbReference type="SUPFAM" id="SSF103039">
    <property type="entry name" value="CheC-like"/>
    <property type="match status" value="1"/>
</dbReference>
<dbReference type="eggNOG" id="COG1776">
    <property type="taxonomic scope" value="Bacteria"/>
</dbReference>
<dbReference type="AlphaFoldDB" id="F0SZW6"/>
<evidence type="ECO:0000259" key="3">
    <source>
        <dbReference type="Pfam" id="PF04509"/>
    </source>
</evidence>
<sequence>MELTAIQFEVLKEIGNIGSGHAATSLSDLLQARINMEVPKVLLVPLEKITEFLGDGDSVCVALYLRIEGEISGKAVFILSVQGAEEIARRLLSLSRPPELFHDEIAQSALKEVGNILVSSFVIAITQFTGVKLLPSVPAIAIDMTGAILDAILLEEGEMDDYTLLIDTKLTGLKDMEGKFLFIPNQGSLEILLGAFGV</sequence>
<gene>
    <name evidence="4" type="ordered locus">Sgly_0614</name>
</gene>
<dbReference type="Proteomes" id="UP000007488">
    <property type="component" value="Chromosome"/>
</dbReference>
<name>F0SZW6_SYNGF</name>
<dbReference type="Gene3D" id="3.40.1550.10">
    <property type="entry name" value="CheC-like"/>
    <property type="match status" value="1"/>
</dbReference>
<evidence type="ECO:0000313" key="5">
    <source>
        <dbReference type="Proteomes" id="UP000007488"/>
    </source>
</evidence>
<dbReference type="PANTHER" id="PTHR43693">
    <property type="entry name" value="PROTEIN PHOSPHATASE CHEZ"/>
    <property type="match status" value="1"/>
</dbReference>
<dbReference type="InterPro" id="IPR028976">
    <property type="entry name" value="CheC-like_sf"/>
</dbReference>
<protein>
    <submittedName>
        <fullName evidence="4">CheC, inhibitor of MCP methylation</fullName>
    </submittedName>
</protein>
<proteinExistence type="predicted"/>
<evidence type="ECO:0000313" key="4">
    <source>
        <dbReference type="EMBL" id="ADY54977.1"/>
    </source>
</evidence>
<dbReference type="GO" id="GO:0006935">
    <property type="term" value="P:chemotaxis"/>
    <property type="evidence" value="ECO:0007669"/>
    <property type="project" value="UniProtKB-KW"/>
</dbReference>
<reference evidence="5" key="2">
    <citation type="submission" date="2011-02" db="EMBL/GenBank/DDBJ databases">
        <title>The complete genome of Syntrophobotulus glycolicus DSM 8271.</title>
        <authorList>
            <person name="Lucas S."/>
            <person name="Copeland A."/>
            <person name="Lapidus A."/>
            <person name="Bruce D."/>
            <person name="Goodwin L."/>
            <person name="Pitluck S."/>
            <person name="Kyrpides N."/>
            <person name="Mavromatis K."/>
            <person name="Pagani I."/>
            <person name="Ivanova N."/>
            <person name="Mikhailova N."/>
            <person name="Chertkov O."/>
            <person name="Held B."/>
            <person name="Detter J.C."/>
            <person name="Tapia R."/>
            <person name="Han C."/>
            <person name="Land M."/>
            <person name="Hauser L."/>
            <person name="Markowitz V."/>
            <person name="Cheng J.-F."/>
            <person name="Hugenholtz P."/>
            <person name="Woyke T."/>
            <person name="Wu D."/>
            <person name="Spring S."/>
            <person name="Schroeder M."/>
            <person name="Brambilla E."/>
            <person name="Klenk H.-P."/>
            <person name="Eisen J.A."/>
        </authorList>
    </citation>
    <scope>NUCLEOTIDE SEQUENCE [LARGE SCALE GENOMIC DNA]</scope>
    <source>
        <strain evidence="5">DSM 8271 / FlGlyR</strain>
    </source>
</reference>
<dbReference type="EMBL" id="CP002547">
    <property type="protein sequence ID" value="ADY54977.1"/>
    <property type="molecule type" value="Genomic_DNA"/>
</dbReference>
<dbReference type="HOGENOM" id="CLU_087860_2_0_9"/>
<dbReference type="RefSeq" id="WP_013623848.1">
    <property type="nucleotide sequence ID" value="NC_015172.1"/>
</dbReference>
<accession>F0SZW6</accession>
<dbReference type="Pfam" id="PF04509">
    <property type="entry name" value="CheC"/>
    <property type="match status" value="2"/>
</dbReference>
<organism evidence="4 5">
    <name type="scientific">Syntrophobotulus glycolicus (strain DSM 8271 / FlGlyR)</name>
    <dbReference type="NCBI Taxonomy" id="645991"/>
    <lineage>
        <taxon>Bacteria</taxon>
        <taxon>Bacillati</taxon>
        <taxon>Bacillota</taxon>
        <taxon>Clostridia</taxon>
        <taxon>Eubacteriales</taxon>
        <taxon>Desulfitobacteriaceae</taxon>
        <taxon>Syntrophobotulus</taxon>
    </lineage>
</organism>
<dbReference type="GO" id="GO:0016787">
    <property type="term" value="F:hydrolase activity"/>
    <property type="evidence" value="ECO:0007669"/>
    <property type="project" value="UniProtKB-KW"/>
</dbReference>
<dbReference type="InterPro" id="IPR050992">
    <property type="entry name" value="CheZ_family_phosphatases"/>
</dbReference>
<keyword evidence="2" id="KW-0378">Hydrolase</keyword>
<feature type="domain" description="CheC-like protein" evidence="3">
    <location>
        <begin position="105"/>
        <end position="140"/>
    </location>
</feature>
<reference evidence="4 5" key="1">
    <citation type="journal article" date="2011" name="Stand. Genomic Sci.">
        <title>Complete genome sequence of Syntrophobotulus glycolicus type strain (FlGlyR).</title>
        <authorList>
            <person name="Han C."/>
            <person name="Mwirichia R."/>
            <person name="Chertkov O."/>
            <person name="Held B."/>
            <person name="Lapidus A."/>
            <person name="Nolan M."/>
            <person name="Lucas S."/>
            <person name="Hammon N."/>
            <person name="Deshpande S."/>
            <person name="Cheng J.F."/>
            <person name="Tapia R."/>
            <person name="Goodwin L."/>
            <person name="Pitluck S."/>
            <person name="Huntemann M."/>
            <person name="Liolios K."/>
            <person name="Ivanova N."/>
            <person name="Pagani I."/>
            <person name="Mavromatis K."/>
            <person name="Ovchinikova G."/>
            <person name="Pati A."/>
            <person name="Chen A."/>
            <person name="Palaniappan K."/>
            <person name="Land M."/>
            <person name="Hauser L."/>
            <person name="Brambilla E.M."/>
            <person name="Rohde M."/>
            <person name="Spring S."/>
            <person name="Sikorski J."/>
            <person name="Goker M."/>
            <person name="Woyke T."/>
            <person name="Bristow J."/>
            <person name="Eisen J.A."/>
            <person name="Markowitz V."/>
            <person name="Hugenholtz P."/>
            <person name="Kyrpides N.C."/>
            <person name="Klenk H.P."/>
            <person name="Detter J.C."/>
        </authorList>
    </citation>
    <scope>NUCLEOTIDE SEQUENCE [LARGE SCALE GENOMIC DNA]</scope>
    <source>
        <strain evidence="5">DSM 8271 / FlGlyR</strain>
    </source>
</reference>